<sequence length="10" mass="1229">MMTPMTFQLE</sequence>
<name>A0A0A9GYT2_ARUDO</name>
<dbReference type="EMBL" id="GBRH01172123">
    <property type="protein sequence ID" value="JAE25773.1"/>
    <property type="molecule type" value="Transcribed_RNA"/>
</dbReference>
<reference evidence="1" key="1">
    <citation type="submission" date="2014-09" db="EMBL/GenBank/DDBJ databases">
        <authorList>
            <person name="Magalhaes I.L.F."/>
            <person name="Oliveira U."/>
            <person name="Santos F.R."/>
            <person name="Vidigal T.H.D.A."/>
            <person name="Brescovit A.D."/>
            <person name="Santos A.J."/>
        </authorList>
    </citation>
    <scope>NUCLEOTIDE SEQUENCE</scope>
    <source>
        <tissue evidence="1">Shoot tissue taken approximately 20 cm above the soil surface</tissue>
    </source>
</reference>
<protein>
    <submittedName>
        <fullName evidence="1">Uncharacterized protein</fullName>
    </submittedName>
</protein>
<reference evidence="1" key="2">
    <citation type="journal article" date="2015" name="Data Brief">
        <title>Shoot transcriptome of the giant reed, Arundo donax.</title>
        <authorList>
            <person name="Barrero R.A."/>
            <person name="Guerrero F.D."/>
            <person name="Moolhuijzen P."/>
            <person name="Goolsby J.A."/>
            <person name="Tidwell J."/>
            <person name="Bellgard S.E."/>
            <person name="Bellgard M.I."/>
        </authorList>
    </citation>
    <scope>NUCLEOTIDE SEQUENCE</scope>
    <source>
        <tissue evidence="1">Shoot tissue taken approximately 20 cm above the soil surface</tissue>
    </source>
</reference>
<evidence type="ECO:0000313" key="1">
    <source>
        <dbReference type="EMBL" id="JAE25773.1"/>
    </source>
</evidence>
<accession>A0A0A9GYT2</accession>
<proteinExistence type="predicted"/>
<organism evidence="1">
    <name type="scientific">Arundo donax</name>
    <name type="common">Giant reed</name>
    <name type="synonym">Donax arundinaceus</name>
    <dbReference type="NCBI Taxonomy" id="35708"/>
    <lineage>
        <taxon>Eukaryota</taxon>
        <taxon>Viridiplantae</taxon>
        <taxon>Streptophyta</taxon>
        <taxon>Embryophyta</taxon>
        <taxon>Tracheophyta</taxon>
        <taxon>Spermatophyta</taxon>
        <taxon>Magnoliopsida</taxon>
        <taxon>Liliopsida</taxon>
        <taxon>Poales</taxon>
        <taxon>Poaceae</taxon>
        <taxon>PACMAD clade</taxon>
        <taxon>Arundinoideae</taxon>
        <taxon>Arundineae</taxon>
        <taxon>Arundo</taxon>
    </lineage>
</organism>